<evidence type="ECO:0000256" key="1">
    <source>
        <dbReference type="SAM" id="MobiDB-lite"/>
    </source>
</evidence>
<feature type="compositionally biased region" description="Acidic residues" evidence="1">
    <location>
        <begin position="182"/>
        <end position="195"/>
    </location>
</feature>
<reference evidence="2" key="1">
    <citation type="journal article" date="2015" name="Nature">
        <title>Complex archaea that bridge the gap between prokaryotes and eukaryotes.</title>
        <authorList>
            <person name="Spang A."/>
            <person name="Saw J.H."/>
            <person name="Jorgensen S.L."/>
            <person name="Zaremba-Niedzwiedzka K."/>
            <person name="Martijn J."/>
            <person name="Lind A.E."/>
            <person name="van Eijk R."/>
            <person name="Schleper C."/>
            <person name="Guy L."/>
            <person name="Ettema T.J."/>
        </authorList>
    </citation>
    <scope>NUCLEOTIDE SEQUENCE</scope>
</reference>
<evidence type="ECO:0000313" key="2">
    <source>
        <dbReference type="EMBL" id="KKL59749.1"/>
    </source>
</evidence>
<accession>A0A0F9DDN1</accession>
<proteinExistence type="predicted"/>
<feature type="compositionally biased region" description="Polar residues" evidence="1">
    <location>
        <begin position="164"/>
        <end position="176"/>
    </location>
</feature>
<dbReference type="EMBL" id="LAZR01029381">
    <property type="protein sequence ID" value="KKL59749.1"/>
    <property type="molecule type" value="Genomic_DNA"/>
</dbReference>
<gene>
    <name evidence="2" type="ORF">LCGC14_2212220</name>
</gene>
<comment type="caution">
    <text evidence="2">The sequence shown here is derived from an EMBL/GenBank/DDBJ whole genome shotgun (WGS) entry which is preliminary data.</text>
</comment>
<dbReference type="AlphaFoldDB" id="A0A0F9DDN1"/>
<sequence>MKASAGIYYGKLKEVEVGITGKNKTSRIRLTFLVADMANQENDWEPVDPFDRSIDLYLTDKALEWTEEKLAVLGFDGNYANPSIQSFNPELSADGCQMECCIKPKQGGEGTFEEWTLVMLRDVGTTGLDPLQGNELDRLSARFKQSQANTRKPESAPGAPPVASNATLNQGQTLSATPGREPEDDDSVPEDDIPV</sequence>
<protein>
    <submittedName>
        <fullName evidence="2">Uncharacterized protein</fullName>
    </submittedName>
</protein>
<name>A0A0F9DDN1_9ZZZZ</name>
<organism evidence="2">
    <name type="scientific">marine sediment metagenome</name>
    <dbReference type="NCBI Taxonomy" id="412755"/>
    <lineage>
        <taxon>unclassified sequences</taxon>
        <taxon>metagenomes</taxon>
        <taxon>ecological metagenomes</taxon>
    </lineage>
</organism>
<feature type="region of interest" description="Disordered" evidence="1">
    <location>
        <begin position="145"/>
        <end position="195"/>
    </location>
</feature>